<name>A0A318JWW5_9NOCA</name>
<accession>A0A318JWW5</accession>
<protein>
    <submittedName>
        <fullName evidence="1">Uncharacterized protein</fullName>
    </submittedName>
</protein>
<dbReference type="AlphaFoldDB" id="A0A318JWW5"/>
<gene>
    <name evidence="1" type="ORF">DFR70_11599</name>
</gene>
<sequence length="37" mass="4013">MLDDHGSDCREQSRDKDLGAAYAIPKFSNIAVSESVS</sequence>
<reference evidence="1 2" key="1">
    <citation type="submission" date="2018-05" db="EMBL/GenBank/DDBJ databases">
        <title>Genomic Encyclopedia of Type Strains, Phase IV (KMG-IV): sequencing the most valuable type-strain genomes for metagenomic binning, comparative biology and taxonomic classification.</title>
        <authorList>
            <person name="Goeker M."/>
        </authorList>
    </citation>
    <scope>NUCLEOTIDE SEQUENCE [LARGE SCALE GENOMIC DNA]</scope>
    <source>
        <strain evidence="1 2">DSM 44704</strain>
    </source>
</reference>
<organism evidence="1 2">
    <name type="scientific">Nocardia tenerifensis</name>
    <dbReference type="NCBI Taxonomy" id="228006"/>
    <lineage>
        <taxon>Bacteria</taxon>
        <taxon>Bacillati</taxon>
        <taxon>Actinomycetota</taxon>
        <taxon>Actinomycetes</taxon>
        <taxon>Mycobacteriales</taxon>
        <taxon>Nocardiaceae</taxon>
        <taxon>Nocardia</taxon>
    </lineage>
</organism>
<keyword evidence="2" id="KW-1185">Reference proteome</keyword>
<dbReference type="EMBL" id="QJKF01000015">
    <property type="protein sequence ID" value="PXX58126.1"/>
    <property type="molecule type" value="Genomic_DNA"/>
</dbReference>
<evidence type="ECO:0000313" key="1">
    <source>
        <dbReference type="EMBL" id="PXX58126.1"/>
    </source>
</evidence>
<comment type="caution">
    <text evidence="1">The sequence shown here is derived from an EMBL/GenBank/DDBJ whole genome shotgun (WGS) entry which is preliminary data.</text>
</comment>
<proteinExistence type="predicted"/>
<dbReference type="Proteomes" id="UP000247569">
    <property type="component" value="Unassembled WGS sequence"/>
</dbReference>
<evidence type="ECO:0000313" key="2">
    <source>
        <dbReference type="Proteomes" id="UP000247569"/>
    </source>
</evidence>